<reference evidence="1" key="1">
    <citation type="submission" date="2023-05" db="EMBL/GenBank/DDBJ databases">
        <authorList>
            <person name="Stuckert A."/>
        </authorList>
    </citation>
    <scope>NUCLEOTIDE SEQUENCE</scope>
</reference>
<evidence type="ECO:0000313" key="2">
    <source>
        <dbReference type="Proteomes" id="UP001162483"/>
    </source>
</evidence>
<comment type="caution">
    <text evidence="1">The sequence shown here is derived from an EMBL/GenBank/DDBJ whole genome shotgun (WGS) entry which is preliminary data.</text>
</comment>
<sequence>MTSEHCALQHAMTPLCHFTWLAGVPSCFHFVIIPLTVDHGILSSKEISQMGLLHRRQRLNLLSS</sequence>
<accession>A0ABN9GY27</accession>
<name>A0ABN9GY27_9NEOB</name>
<gene>
    <name evidence="1" type="ORF">SPARVUS_LOCUS14957791</name>
</gene>
<proteinExistence type="predicted"/>
<keyword evidence="2" id="KW-1185">Reference proteome</keyword>
<dbReference type="EMBL" id="CATNWA010019549">
    <property type="protein sequence ID" value="CAI9613834.1"/>
    <property type="molecule type" value="Genomic_DNA"/>
</dbReference>
<dbReference type="Proteomes" id="UP001162483">
    <property type="component" value="Unassembled WGS sequence"/>
</dbReference>
<evidence type="ECO:0000313" key="1">
    <source>
        <dbReference type="EMBL" id="CAI9613834.1"/>
    </source>
</evidence>
<organism evidence="1 2">
    <name type="scientific">Staurois parvus</name>
    <dbReference type="NCBI Taxonomy" id="386267"/>
    <lineage>
        <taxon>Eukaryota</taxon>
        <taxon>Metazoa</taxon>
        <taxon>Chordata</taxon>
        <taxon>Craniata</taxon>
        <taxon>Vertebrata</taxon>
        <taxon>Euteleostomi</taxon>
        <taxon>Amphibia</taxon>
        <taxon>Batrachia</taxon>
        <taxon>Anura</taxon>
        <taxon>Neobatrachia</taxon>
        <taxon>Ranoidea</taxon>
        <taxon>Ranidae</taxon>
        <taxon>Staurois</taxon>
    </lineage>
</organism>
<protein>
    <submittedName>
        <fullName evidence="1">Uncharacterized protein</fullName>
    </submittedName>
</protein>